<evidence type="ECO:0000259" key="4">
    <source>
        <dbReference type="Pfam" id="PF11611"/>
    </source>
</evidence>
<evidence type="ECO:0000313" key="5">
    <source>
        <dbReference type="EMBL" id="EHN09441.1"/>
    </source>
</evidence>
<sequence>MIQLAATALLAAAFAGCSADTNDAGDKADAKSSSEKKPASCGTRATSDCTPHVAFGRKVRVDALYYDIVSAKAVGSIGDQTYGLGEKADGTFVVVKVKVHSDKNESATLTDKVFQLEVRGNTYDPDTQGTVAAIGAQEEPFFLKDIGPDATVTGTVVFDVPKAALKRKPELRLNELGFGSGHGYVRLPDLS</sequence>
<dbReference type="EMBL" id="AGUD01000292">
    <property type="protein sequence ID" value="EHN09441.1"/>
    <property type="molecule type" value="Genomic_DNA"/>
</dbReference>
<reference evidence="5 6" key="1">
    <citation type="journal article" date="2013" name="Biodegradation">
        <title>Quantitative proteomic analysis of ibuprofen-degrading Patulibacter sp. strain I11.</title>
        <authorList>
            <person name="Almeida B."/>
            <person name="Kjeldal H."/>
            <person name="Lolas I."/>
            <person name="Knudsen A.D."/>
            <person name="Carvalho G."/>
            <person name="Nielsen K.L."/>
            <person name="Barreto Crespo M.T."/>
            <person name="Stensballe A."/>
            <person name="Nielsen J.L."/>
        </authorList>
    </citation>
    <scope>NUCLEOTIDE SEQUENCE [LARGE SCALE GENOMIC DNA]</scope>
    <source>
        <strain evidence="5 6">I11</strain>
    </source>
</reference>
<feature type="domain" description="DUF4352" evidence="4">
    <location>
        <begin position="56"/>
        <end position="166"/>
    </location>
</feature>
<organism evidence="5 6">
    <name type="scientific">Patulibacter medicamentivorans</name>
    <dbReference type="NCBI Taxonomy" id="1097667"/>
    <lineage>
        <taxon>Bacteria</taxon>
        <taxon>Bacillati</taxon>
        <taxon>Actinomycetota</taxon>
        <taxon>Thermoleophilia</taxon>
        <taxon>Solirubrobacterales</taxon>
        <taxon>Patulibacteraceae</taxon>
        <taxon>Patulibacter</taxon>
    </lineage>
</organism>
<gene>
    <name evidence="5" type="ORF">PAI11_37750</name>
</gene>
<name>H0EAA1_9ACTN</name>
<dbReference type="InterPro" id="IPR029051">
    <property type="entry name" value="DUF4352"/>
</dbReference>
<comment type="caution">
    <text evidence="5">The sequence shown here is derived from an EMBL/GenBank/DDBJ whole genome shotgun (WGS) entry which is preliminary data.</text>
</comment>
<feature type="chain" id="PRO_5039638692" description="DUF4352 domain-containing protein" evidence="3">
    <location>
        <begin position="20"/>
        <end position="191"/>
    </location>
</feature>
<dbReference type="Pfam" id="PF11611">
    <property type="entry name" value="DUF4352"/>
    <property type="match status" value="1"/>
</dbReference>
<evidence type="ECO:0000313" key="6">
    <source>
        <dbReference type="Proteomes" id="UP000005143"/>
    </source>
</evidence>
<evidence type="ECO:0000256" key="2">
    <source>
        <dbReference type="SAM" id="MobiDB-lite"/>
    </source>
</evidence>
<evidence type="ECO:0000256" key="3">
    <source>
        <dbReference type="SAM" id="SignalP"/>
    </source>
</evidence>
<feature type="compositionally biased region" description="Basic and acidic residues" evidence="2">
    <location>
        <begin position="24"/>
        <end position="38"/>
    </location>
</feature>
<dbReference type="InterPro" id="IPR029050">
    <property type="entry name" value="Immunoprotect_excell_Ig-like"/>
</dbReference>
<keyword evidence="1 3" id="KW-0732">Signal</keyword>
<protein>
    <recommendedName>
        <fullName evidence="4">DUF4352 domain-containing protein</fullName>
    </recommendedName>
</protein>
<feature type="region of interest" description="Disordered" evidence="2">
    <location>
        <begin position="21"/>
        <end position="46"/>
    </location>
</feature>
<dbReference type="Proteomes" id="UP000005143">
    <property type="component" value="Unassembled WGS sequence"/>
</dbReference>
<evidence type="ECO:0000256" key="1">
    <source>
        <dbReference type="ARBA" id="ARBA00022729"/>
    </source>
</evidence>
<proteinExistence type="predicted"/>
<dbReference type="Gene3D" id="2.60.40.1240">
    <property type="match status" value="1"/>
</dbReference>
<dbReference type="AlphaFoldDB" id="H0EAA1"/>
<accession>H0EAA1</accession>
<keyword evidence="6" id="KW-1185">Reference proteome</keyword>
<feature type="signal peptide" evidence="3">
    <location>
        <begin position="1"/>
        <end position="19"/>
    </location>
</feature>